<evidence type="ECO:0000256" key="5">
    <source>
        <dbReference type="ARBA" id="ARBA00022840"/>
    </source>
</evidence>
<dbReference type="GO" id="GO:0005524">
    <property type="term" value="F:ATP binding"/>
    <property type="evidence" value="ECO:0007669"/>
    <property type="project" value="UniProtKB-KW"/>
</dbReference>
<dbReference type="OrthoDB" id="10265785at2759"/>
<dbReference type="EMBL" id="KB909306">
    <property type="protein sequence ID" value="EOB12605.1"/>
    <property type="molecule type" value="Genomic_DNA"/>
</dbReference>
<gene>
    <name evidence="8" type="primary">DBP5</name>
    <name evidence="8" type="ORF">NBO_398g0003</name>
</gene>
<proteinExistence type="predicted"/>
<evidence type="ECO:0000313" key="8">
    <source>
        <dbReference type="EMBL" id="EOB12605.1"/>
    </source>
</evidence>
<dbReference type="InterPro" id="IPR014001">
    <property type="entry name" value="Helicase_ATP-bd"/>
</dbReference>
<keyword evidence="4 8" id="KW-0347">Helicase</keyword>
<dbReference type="CDD" id="cd18787">
    <property type="entry name" value="SF2_C_DEAD"/>
    <property type="match status" value="1"/>
</dbReference>
<dbReference type="InterPro" id="IPR027417">
    <property type="entry name" value="P-loop_NTPase"/>
</dbReference>
<reference evidence="8 9" key="1">
    <citation type="journal article" date="2013" name="BMC Genomics">
        <title>Comparative genomics of parasitic silkworm microsporidia reveal an association between genome expansion and host adaptation.</title>
        <authorList>
            <person name="Pan G."/>
            <person name="Xu J."/>
            <person name="Li T."/>
            <person name="Xia Q."/>
            <person name="Liu S.L."/>
            <person name="Zhang G."/>
            <person name="Li S."/>
            <person name="Li C."/>
            <person name="Liu H."/>
            <person name="Yang L."/>
            <person name="Liu T."/>
            <person name="Zhang X."/>
            <person name="Wu Z."/>
            <person name="Fan W."/>
            <person name="Dang X."/>
            <person name="Xiang H."/>
            <person name="Tao M."/>
            <person name="Li Y."/>
            <person name="Hu J."/>
            <person name="Li Z."/>
            <person name="Lin L."/>
            <person name="Luo J."/>
            <person name="Geng L."/>
            <person name="Wang L."/>
            <person name="Long M."/>
            <person name="Wan Y."/>
            <person name="He N."/>
            <person name="Zhang Z."/>
            <person name="Lu C."/>
            <person name="Keeling P.J."/>
            <person name="Wang J."/>
            <person name="Xiang Z."/>
            <person name="Zhou Z."/>
        </authorList>
    </citation>
    <scope>NUCLEOTIDE SEQUENCE [LARGE SCALE GENOMIC DNA]</scope>
    <source>
        <strain evidence="9">CQ1 / CVCC 102059</strain>
    </source>
</reference>
<dbReference type="GO" id="GO:0016787">
    <property type="term" value="F:hydrolase activity"/>
    <property type="evidence" value="ECO:0007669"/>
    <property type="project" value="UniProtKB-KW"/>
</dbReference>
<keyword evidence="2" id="KW-0547">Nucleotide-binding</keyword>
<feature type="domain" description="Helicase C-terminal" evidence="7">
    <location>
        <begin position="320"/>
        <end position="480"/>
    </location>
</feature>
<organism evidence="8 9">
    <name type="scientific">Nosema bombycis (strain CQ1 / CVCC 102059)</name>
    <name type="common">Microsporidian parasite</name>
    <name type="synonym">Pebrine of silkworm</name>
    <dbReference type="NCBI Taxonomy" id="578461"/>
    <lineage>
        <taxon>Eukaryota</taxon>
        <taxon>Fungi</taxon>
        <taxon>Fungi incertae sedis</taxon>
        <taxon>Microsporidia</taxon>
        <taxon>Nosematidae</taxon>
        <taxon>Nosema</taxon>
    </lineage>
</organism>
<evidence type="ECO:0000313" key="9">
    <source>
        <dbReference type="Proteomes" id="UP000016927"/>
    </source>
</evidence>
<keyword evidence="3" id="KW-0378">Hydrolase</keyword>
<dbReference type="SUPFAM" id="SSF52540">
    <property type="entry name" value="P-loop containing nucleoside triphosphate hydrolases"/>
    <property type="match status" value="1"/>
</dbReference>
<dbReference type="Pfam" id="PF00270">
    <property type="entry name" value="DEAD"/>
    <property type="match status" value="1"/>
</dbReference>
<dbReference type="GO" id="GO:0003676">
    <property type="term" value="F:nucleic acid binding"/>
    <property type="evidence" value="ECO:0007669"/>
    <property type="project" value="InterPro"/>
</dbReference>
<name>R0MEP8_NOSB1</name>
<dbReference type="GO" id="GO:0003724">
    <property type="term" value="F:RNA helicase activity"/>
    <property type="evidence" value="ECO:0007669"/>
    <property type="project" value="UniProtKB-EC"/>
</dbReference>
<keyword evidence="9" id="KW-1185">Reference proteome</keyword>
<evidence type="ECO:0000259" key="7">
    <source>
        <dbReference type="PROSITE" id="PS51194"/>
    </source>
</evidence>
<evidence type="ECO:0000256" key="4">
    <source>
        <dbReference type="ARBA" id="ARBA00022806"/>
    </source>
</evidence>
<dbReference type="Pfam" id="PF00271">
    <property type="entry name" value="Helicase_C"/>
    <property type="match status" value="1"/>
</dbReference>
<evidence type="ECO:0000256" key="1">
    <source>
        <dbReference type="ARBA" id="ARBA00012552"/>
    </source>
</evidence>
<evidence type="ECO:0000259" key="6">
    <source>
        <dbReference type="PROSITE" id="PS51192"/>
    </source>
</evidence>
<dbReference type="PROSITE" id="PS51192">
    <property type="entry name" value="HELICASE_ATP_BIND_1"/>
    <property type="match status" value="1"/>
</dbReference>
<dbReference type="OMA" id="DFKNLCM"/>
<protein>
    <recommendedName>
        <fullName evidence="1">RNA helicase</fullName>
        <ecNumber evidence="1">3.6.4.13</ecNumber>
    </recommendedName>
</protein>
<dbReference type="HOGENOM" id="CLU_003041_1_0_1"/>
<dbReference type="PROSITE" id="PS51194">
    <property type="entry name" value="HELICASE_CTER"/>
    <property type="match status" value="1"/>
</dbReference>
<feature type="domain" description="Helicase ATP-binding" evidence="6">
    <location>
        <begin position="130"/>
        <end position="297"/>
    </location>
</feature>
<dbReference type="SMART" id="SM00490">
    <property type="entry name" value="HELICc"/>
    <property type="match status" value="1"/>
</dbReference>
<dbReference type="Proteomes" id="UP000016927">
    <property type="component" value="Unassembled WGS sequence"/>
</dbReference>
<evidence type="ECO:0000256" key="2">
    <source>
        <dbReference type="ARBA" id="ARBA00022741"/>
    </source>
</evidence>
<dbReference type="InterPro" id="IPR001650">
    <property type="entry name" value="Helicase_C-like"/>
</dbReference>
<accession>R0MEP8</accession>
<dbReference type="SMART" id="SM00487">
    <property type="entry name" value="DEXDc"/>
    <property type="match status" value="1"/>
</dbReference>
<dbReference type="InterPro" id="IPR011545">
    <property type="entry name" value="DEAD/DEAH_box_helicase_dom"/>
</dbReference>
<evidence type="ECO:0000256" key="3">
    <source>
        <dbReference type="ARBA" id="ARBA00022801"/>
    </source>
</evidence>
<dbReference type="VEuPathDB" id="MicrosporidiaDB:NBO_398g0003"/>
<sequence>MTFFFISKQPCLTYTKESTSPHSYYSNHTYLLLYLHLSLYLFSLCFFYPSMQENNNEYDLQIARDLFFKIREDSNNLQDQNRLQNSLIISKGKMYKEAKDFESMNIGNELVNVLYSQSFDKPSLVQSRVIPTILNGGNVAVQSPSGTGKTIAYLLGVIKTIEVGYGPQALILSPTRELNTQIAQVLDKFVNVTGLRYHLAVRGTQSFHNENNITEEIVLGSPGSILTLCTKNKINPNNIRILVFDEADLLLDKERMGAQSFRILKGFPHSRKVFVSATYNEELKNTLHAYCNELTEMYESKNRKPDEIQLYYIESGYKQKIEAIMALIGSLIIGQCIIFVSTKKTVKELQEILEADFNTVAVLHGDLSPPERDEVVRNFKEGKSKILVTTDVFSRGMDIPMVNLIINFDLPYHDKVLLLDTYIHRIGRSGRFGRVGFVVDLINSKEFPDYLQIQNSLDTISRKFTIEALEKVHLQESGMSKN</sequence>
<dbReference type="STRING" id="578461.R0MEP8"/>
<dbReference type="EC" id="3.6.4.13" evidence="1"/>
<dbReference type="PANTHER" id="PTHR47958">
    <property type="entry name" value="ATP-DEPENDENT RNA HELICASE DBP3"/>
    <property type="match status" value="1"/>
</dbReference>
<dbReference type="Gene3D" id="3.40.50.300">
    <property type="entry name" value="P-loop containing nucleotide triphosphate hydrolases"/>
    <property type="match status" value="2"/>
</dbReference>
<dbReference type="AlphaFoldDB" id="R0MEP8"/>
<keyword evidence="5" id="KW-0067">ATP-binding</keyword>